<dbReference type="Pfam" id="PF00462">
    <property type="entry name" value="Glutaredoxin"/>
    <property type="match status" value="1"/>
</dbReference>
<dbReference type="GO" id="GO:0016020">
    <property type="term" value="C:membrane"/>
    <property type="evidence" value="ECO:0007669"/>
    <property type="project" value="UniProtKB-SubCell"/>
</dbReference>
<feature type="transmembrane region" description="Helical" evidence="5">
    <location>
        <begin position="96"/>
        <end position="122"/>
    </location>
</feature>
<dbReference type="eggNOG" id="COG0695">
    <property type="taxonomic scope" value="Bacteria"/>
</dbReference>
<feature type="domain" description="Glutaredoxin" evidence="6">
    <location>
        <begin position="15"/>
        <end position="70"/>
    </location>
</feature>
<evidence type="ECO:0000313" key="9">
    <source>
        <dbReference type="Proteomes" id="UP000008204"/>
    </source>
</evidence>
<evidence type="ECO:0000256" key="5">
    <source>
        <dbReference type="SAM" id="Phobius"/>
    </source>
</evidence>
<evidence type="ECO:0000256" key="1">
    <source>
        <dbReference type="ARBA" id="ARBA00004141"/>
    </source>
</evidence>
<sequence length="261" mass="28230">MNTIMSSTAVRVYRMSTPDHDCPWGLRAINLLTEKGITFEDILLTSTEEVTHFKTQHGVTTTPQIFFGETRIGGYTDLAQYLDVKAEKADYSYTPIFALFGTATLMTIATASGFSGLMGISLSMLASLKLMDINAFVESFAKYDLITQKFKPYGKVYPFAELLIGLGFLSNIAPLGTGVGSLLIGLSGAISVFKAIYIDKMALNCACVGGHSKVPLGVISFTENAIMALMGGMLIFSSISVEEVQSFRKLEPSSPPIVQLK</sequence>
<comment type="subcellular location">
    <subcellularLocation>
        <location evidence="1">Membrane</location>
        <topology evidence="1">Multi-pass membrane protein</topology>
    </subcellularLocation>
</comment>
<organism evidence="8 9">
    <name type="scientific">Rippkaea orientalis (strain PCC 8801 / RF-1)</name>
    <name type="common">Cyanothece sp. (strain PCC 8801)</name>
    <dbReference type="NCBI Taxonomy" id="41431"/>
    <lineage>
        <taxon>Bacteria</taxon>
        <taxon>Bacillati</taxon>
        <taxon>Cyanobacteriota</taxon>
        <taxon>Cyanophyceae</taxon>
        <taxon>Oscillatoriophycideae</taxon>
        <taxon>Chroococcales</taxon>
        <taxon>Aphanothecaceae</taxon>
        <taxon>Rippkaea</taxon>
        <taxon>Rippkaea orientalis</taxon>
    </lineage>
</organism>
<dbReference type="Gene3D" id="3.40.30.10">
    <property type="entry name" value="Glutaredoxin"/>
    <property type="match status" value="1"/>
</dbReference>
<evidence type="ECO:0000256" key="2">
    <source>
        <dbReference type="ARBA" id="ARBA00022692"/>
    </source>
</evidence>
<dbReference type="Pfam" id="PF07291">
    <property type="entry name" value="MauE"/>
    <property type="match status" value="1"/>
</dbReference>
<keyword evidence="4 5" id="KW-0472">Membrane</keyword>
<dbReference type="InterPro" id="IPR036249">
    <property type="entry name" value="Thioredoxin-like_sf"/>
</dbReference>
<keyword evidence="9" id="KW-1185">Reference proteome</keyword>
<dbReference type="SUPFAM" id="SSF52833">
    <property type="entry name" value="Thioredoxin-like"/>
    <property type="match status" value="1"/>
</dbReference>
<keyword evidence="2 5" id="KW-0812">Transmembrane</keyword>
<dbReference type="EMBL" id="CP001287">
    <property type="protein sequence ID" value="ACK68329.1"/>
    <property type="molecule type" value="Genomic_DNA"/>
</dbReference>
<evidence type="ECO:0000256" key="4">
    <source>
        <dbReference type="ARBA" id="ARBA00023136"/>
    </source>
</evidence>
<feature type="transmembrane region" description="Helical" evidence="5">
    <location>
        <begin position="179"/>
        <end position="197"/>
    </location>
</feature>
<dbReference type="RefSeq" id="WP_015957423.1">
    <property type="nucleotide sequence ID" value="NC_011726.1"/>
</dbReference>
<proteinExistence type="predicted"/>
<evidence type="ECO:0000313" key="8">
    <source>
        <dbReference type="EMBL" id="ACK68329.1"/>
    </source>
</evidence>
<protein>
    <submittedName>
        <fullName evidence="8">Glutaredoxin</fullName>
    </submittedName>
</protein>
<dbReference type="KEGG" id="cyp:PCC8801_4407"/>
<dbReference type="STRING" id="41431.PCC8801_4407"/>
<dbReference type="InterPro" id="IPR009908">
    <property type="entry name" value="Methylamine_util_MauE"/>
</dbReference>
<dbReference type="Proteomes" id="UP000008204">
    <property type="component" value="Chromosome"/>
</dbReference>
<dbReference type="OrthoDB" id="527973at2"/>
<feature type="transmembrane region" description="Helical" evidence="5">
    <location>
        <begin position="218"/>
        <end position="239"/>
    </location>
</feature>
<dbReference type="AlphaFoldDB" id="B7JWI8"/>
<name>B7JWI8_RIPO1</name>
<dbReference type="HOGENOM" id="CLU_072274_0_0_3"/>
<dbReference type="PROSITE" id="PS51354">
    <property type="entry name" value="GLUTAREDOXIN_2"/>
    <property type="match status" value="1"/>
</dbReference>
<dbReference type="GO" id="GO:0030416">
    <property type="term" value="P:methylamine metabolic process"/>
    <property type="evidence" value="ECO:0007669"/>
    <property type="project" value="InterPro"/>
</dbReference>
<evidence type="ECO:0000259" key="7">
    <source>
        <dbReference type="Pfam" id="PF07291"/>
    </source>
</evidence>
<accession>B7JWI8</accession>
<gene>
    <name evidence="8" type="ordered locus">PCC8801_4407</name>
</gene>
<reference evidence="9" key="1">
    <citation type="journal article" date="2011" name="MBio">
        <title>Novel metabolic attributes of the genus Cyanothece, comprising a group of unicellular nitrogen-fixing Cyanobacteria.</title>
        <authorList>
            <person name="Bandyopadhyay A."/>
            <person name="Elvitigala T."/>
            <person name="Welsh E."/>
            <person name="Stockel J."/>
            <person name="Liberton M."/>
            <person name="Min H."/>
            <person name="Sherman L.A."/>
            <person name="Pakrasi H.B."/>
        </authorList>
    </citation>
    <scope>NUCLEOTIDE SEQUENCE [LARGE SCALE GENOMIC DNA]</scope>
    <source>
        <strain evidence="9">PCC 8801</strain>
    </source>
</reference>
<evidence type="ECO:0000256" key="3">
    <source>
        <dbReference type="ARBA" id="ARBA00022989"/>
    </source>
</evidence>
<feature type="domain" description="Methylamine utilisation protein MauE" evidence="7">
    <location>
        <begin position="114"/>
        <end position="236"/>
    </location>
</feature>
<evidence type="ECO:0000259" key="6">
    <source>
        <dbReference type="Pfam" id="PF00462"/>
    </source>
</evidence>
<keyword evidence="3 5" id="KW-1133">Transmembrane helix</keyword>
<dbReference type="InterPro" id="IPR002109">
    <property type="entry name" value="Glutaredoxin"/>
</dbReference>